<comment type="caution">
    <text evidence="2">The sequence shown here is derived from an EMBL/GenBank/DDBJ whole genome shotgun (WGS) entry which is preliminary data.</text>
</comment>
<dbReference type="Proteomes" id="UP001221142">
    <property type="component" value="Unassembled WGS sequence"/>
</dbReference>
<organism evidence="2 3">
    <name type="scientific">Roridomyces roridus</name>
    <dbReference type="NCBI Taxonomy" id="1738132"/>
    <lineage>
        <taxon>Eukaryota</taxon>
        <taxon>Fungi</taxon>
        <taxon>Dikarya</taxon>
        <taxon>Basidiomycota</taxon>
        <taxon>Agaricomycotina</taxon>
        <taxon>Agaricomycetes</taxon>
        <taxon>Agaricomycetidae</taxon>
        <taxon>Agaricales</taxon>
        <taxon>Marasmiineae</taxon>
        <taxon>Mycenaceae</taxon>
        <taxon>Roridomyces</taxon>
    </lineage>
</organism>
<evidence type="ECO:0000313" key="2">
    <source>
        <dbReference type="EMBL" id="KAJ7619257.1"/>
    </source>
</evidence>
<dbReference type="AlphaFoldDB" id="A0AAD7FEE1"/>
<name>A0AAD7FEE1_9AGAR</name>
<feature type="region of interest" description="Disordered" evidence="1">
    <location>
        <begin position="25"/>
        <end position="47"/>
    </location>
</feature>
<protein>
    <submittedName>
        <fullName evidence="2">Uncharacterized protein</fullName>
    </submittedName>
</protein>
<reference evidence="2" key="1">
    <citation type="submission" date="2023-03" db="EMBL/GenBank/DDBJ databases">
        <title>Massive genome expansion in bonnet fungi (Mycena s.s.) driven by repeated elements and novel gene families across ecological guilds.</title>
        <authorList>
            <consortium name="Lawrence Berkeley National Laboratory"/>
            <person name="Harder C.B."/>
            <person name="Miyauchi S."/>
            <person name="Viragh M."/>
            <person name="Kuo A."/>
            <person name="Thoen E."/>
            <person name="Andreopoulos B."/>
            <person name="Lu D."/>
            <person name="Skrede I."/>
            <person name="Drula E."/>
            <person name="Henrissat B."/>
            <person name="Morin E."/>
            <person name="Kohler A."/>
            <person name="Barry K."/>
            <person name="LaButti K."/>
            <person name="Morin E."/>
            <person name="Salamov A."/>
            <person name="Lipzen A."/>
            <person name="Mereny Z."/>
            <person name="Hegedus B."/>
            <person name="Baldrian P."/>
            <person name="Stursova M."/>
            <person name="Weitz H."/>
            <person name="Taylor A."/>
            <person name="Grigoriev I.V."/>
            <person name="Nagy L.G."/>
            <person name="Martin F."/>
            <person name="Kauserud H."/>
        </authorList>
    </citation>
    <scope>NUCLEOTIDE SEQUENCE</scope>
    <source>
        <strain evidence="2">9284</strain>
    </source>
</reference>
<keyword evidence="3" id="KW-1185">Reference proteome</keyword>
<evidence type="ECO:0000256" key="1">
    <source>
        <dbReference type="SAM" id="MobiDB-lite"/>
    </source>
</evidence>
<dbReference type="EMBL" id="JARKIF010000018">
    <property type="protein sequence ID" value="KAJ7619257.1"/>
    <property type="molecule type" value="Genomic_DNA"/>
</dbReference>
<evidence type="ECO:0000313" key="3">
    <source>
        <dbReference type="Proteomes" id="UP001221142"/>
    </source>
</evidence>
<proteinExistence type="predicted"/>
<accession>A0AAD7FEE1</accession>
<sequence length="116" mass="12475">MSILPPALATMLSLTNLSGSVNPPLHEELHLSGSQRRRQRSWLQPSSTRPLTAPALLRIPFDSLIHQSSSPALWAHRGHSHPAPSKLRCPFVSGLPRCAPLPNKGLLLTSGRGSGP</sequence>
<gene>
    <name evidence="2" type="ORF">FB45DRAFT_1062713</name>
</gene>